<dbReference type="Proteomes" id="UP000246661">
    <property type="component" value="Unassembled WGS sequence"/>
</dbReference>
<dbReference type="EMBL" id="QGTX01000001">
    <property type="protein sequence ID" value="PWW21470.1"/>
    <property type="molecule type" value="Genomic_DNA"/>
</dbReference>
<comment type="caution">
    <text evidence="5">The sequence shown here is derived from an EMBL/GenBank/DDBJ whole genome shotgun (WGS) entry which is preliminary data.</text>
</comment>
<proteinExistence type="predicted"/>
<feature type="binding site" evidence="4">
    <location>
        <position position="188"/>
    </location>
    <ligand>
        <name>Mg(2+)</name>
        <dbReference type="ChEBI" id="CHEBI:18420"/>
        <label>1</label>
        <note>catalytic</note>
    </ligand>
</feature>
<evidence type="ECO:0000256" key="1">
    <source>
        <dbReference type="ARBA" id="ARBA00022723"/>
    </source>
</evidence>
<dbReference type="PANTHER" id="PTHR20854:SF4">
    <property type="entry name" value="INOSITOL-1-MONOPHOSPHATASE-RELATED"/>
    <property type="match status" value="1"/>
</dbReference>
<evidence type="ECO:0000313" key="6">
    <source>
        <dbReference type="Proteomes" id="UP000246661"/>
    </source>
</evidence>
<keyword evidence="3 4" id="KW-0460">Magnesium</keyword>
<dbReference type="PRINTS" id="PR00377">
    <property type="entry name" value="IMPHPHTASES"/>
</dbReference>
<gene>
    <name evidence="5" type="ORF">JD79_00602</name>
</gene>
<feature type="binding site" evidence="4">
    <location>
        <position position="191"/>
    </location>
    <ligand>
        <name>Mg(2+)</name>
        <dbReference type="ChEBI" id="CHEBI:18420"/>
        <label>1</label>
        <note>catalytic</note>
    </ligand>
</feature>
<organism evidence="5 6">
    <name type="scientific">Geodermatophilus normandii</name>
    <dbReference type="NCBI Taxonomy" id="1137989"/>
    <lineage>
        <taxon>Bacteria</taxon>
        <taxon>Bacillati</taxon>
        <taxon>Actinomycetota</taxon>
        <taxon>Actinomycetes</taxon>
        <taxon>Geodermatophilales</taxon>
        <taxon>Geodermatophilaceae</taxon>
        <taxon>Geodermatophilus</taxon>
    </lineage>
</organism>
<dbReference type="GO" id="GO:0046872">
    <property type="term" value="F:metal ion binding"/>
    <property type="evidence" value="ECO:0007669"/>
    <property type="project" value="UniProtKB-KW"/>
</dbReference>
<feature type="binding site" evidence="4">
    <location>
        <position position="171"/>
    </location>
    <ligand>
        <name>Mg(2+)</name>
        <dbReference type="ChEBI" id="CHEBI:18420"/>
        <label>1</label>
        <note>catalytic</note>
    </ligand>
</feature>
<dbReference type="PANTHER" id="PTHR20854">
    <property type="entry name" value="INOSITOL MONOPHOSPHATASE"/>
    <property type="match status" value="1"/>
</dbReference>
<accession>A0A317QIN8</accession>
<feature type="binding site" evidence="4">
    <location>
        <position position="190"/>
    </location>
    <ligand>
        <name>Mg(2+)</name>
        <dbReference type="ChEBI" id="CHEBI:18420"/>
        <label>1</label>
        <note>catalytic</note>
    </ligand>
</feature>
<comment type="cofactor">
    <cofactor evidence="4">
        <name>Mg(2+)</name>
        <dbReference type="ChEBI" id="CHEBI:18420"/>
    </cofactor>
</comment>
<protein>
    <submittedName>
        <fullName evidence="5">3'(2'), 5'-bisphosphate nucleotidase</fullName>
    </submittedName>
</protein>
<dbReference type="GO" id="GO:0006020">
    <property type="term" value="P:inositol metabolic process"/>
    <property type="evidence" value="ECO:0007669"/>
    <property type="project" value="TreeGrafter"/>
</dbReference>
<feature type="binding site" evidence="4">
    <location>
        <position position="302"/>
    </location>
    <ligand>
        <name>Mg(2+)</name>
        <dbReference type="ChEBI" id="CHEBI:18420"/>
        <label>1</label>
        <note>catalytic</note>
    </ligand>
</feature>
<dbReference type="InterPro" id="IPR000760">
    <property type="entry name" value="Inositol_monophosphatase-like"/>
</dbReference>
<name>A0A317QIN8_9ACTN</name>
<dbReference type="GO" id="GO:0007165">
    <property type="term" value="P:signal transduction"/>
    <property type="evidence" value="ECO:0007669"/>
    <property type="project" value="TreeGrafter"/>
</dbReference>
<keyword evidence="1 4" id="KW-0479">Metal-binding</keyword>
<evidence type="ECO:0000313" key="5">
    <source>
        <dbReference type="EMBL" id="PWW21470.1"/>
    </source>
</evidence>
<reference evidence="6" key="1">
    <citation type="submission" date="2018-05" db="EMBL/GenBank/DDBJ databases">
        <authorList>
            <person name="Klenk H.-P."/>
            <person name="Huntemann M."/>
            <person name="Clum A."/>
            <person name="Pillay M."/>
            <person name="Palaniappan K."/>
            <person name="Varghese N."/>
            <person name="Mikhailova N."/>
            <person name="Stamatis D."/>
            <person name="Reddy T."/>
            <person name="Daum C."/>
            <person name="Shapiro N."/>
            <person name="Ivanova N."/>
            <person name="Kyrpides N."/>
            <person name="Woyke T."/>
        </authorList>
    </citation>
    <scope>NUCLEOTIDE SEQUENCE [LARGE SCALE GENOMIC DNA]</scope>
    <source>
        <strain evidence="6">DSM 45417</strain>
    </source>
</reference>
<sequence length="358" mass="36550">MVAETMRVAASGEDLRAAARLLGVGPAALAPELLDPGARLLVGDGAAAHLRRRWTDEGTTEAVVVHRSTHVTGRAGLLAVAAAWGCSQVRDAGTGRVVEVVAPPADAPLTERFAHLAALAATRVEVAVALARDTGRDVRKDDGSWSMAADDAAHDAAAETLAPLGVPVLSEERPDPDVTGDEPWIVLDPLDGTGNFRAGLPPWAFSAGLVHRGRPVAGLVVDLSSGRRWAGTVDAGAQRDGVPARVREGSTVVAPSGRTVRVPATAHRVRVTGCTAVDLCLVADGSAAAWHDLDRSGTHVHDVAGGLAVLAAAGGVALTDDGGPLRLRPDTGTLIRFVAAASEQGARDLAAAVLGQST</sequence>
<dbReference type="SUPFAM" id="SSF56655">
    <property type="entry name" value="Carbohydrate phosphatase"/>
    <property type="match status" value="1"/>
</dbReference>
<evidence type="ECO:0000256" key="2">
    <source>
        <dbReference type="ARBA" id="ARBA00022801"/>
    </source>
</evidence>
<evidence type="ECO:0000256" key="4">
    <source>
        <dbReference type="PIRSR" id="PIRSR600760-2"/>
    </source>
</evidence>
<dbReference type="GO" id="GO:0008934">
    <property type="term" value="F:inositol monophosphate 1-phosphatase activity"/>
    <property type="evidence" value="ECO:0007669"/>
    <property type="project" value="TreeGrafter"/>
</dbReference>
<dbReference type="AlphaFoldDB" id="A0A317QIN8"/>
<dbReference type="Pfam" id="PF00459">
    <property type="entry name" value="Inositol_P"/>
    <property type="match status" value="1"/>
</dbReference>
<keyword evidence="2" id="KW-0378">Hydrolase</keyword>
<dbReference type="Gene3D" id="3.30.540.10">
    <property type="entry name" value="Fructose-1,6-Bisphosphatase, subunit A, domain 1"/>
    <property type="match status" value="1"/>
</dbReference>
<dbReference type="Gene3D" id="3.40.190.80">
    <property type="match status" value="1"/>
</dbReference>
<dbReference type="InterPro" id="IPR020583">
    <property type="entry name" value="Inositol_monoP_metal-BS"/>
</dbReference>
<evidence type="ECO:0000256" key="3">
    <source>
        <dbReference type="ARBA" id="ARBA00022842"/>
    </source>
</evidence>
<keyword evidence="6" id="KW-1185">Reference proteome</keyword>
<dbReference type="PROSITE" id="PS00629">
    <property type="entry name" value="IMP_1"/>
    <property type="match status" value="1"/>
</dbReference>